<dbReference type="CDD" id="cd00118">
    <property type="entry name" value="LysM"/>
    <property type="match status" value="1"/>
</dbReference>
<dbReference type="InterPro" id="IPR036779">
    <property type="entry name" value="LysM_dom_sf"/>
</dbReference>
<accession>A0ABV6Z0U3</accession>
<dbReference type="SMART" id="SM00257">
    <property type="entry name" value="LysM"/>
    <property type="match status" value="1"/>
</dbReference>
<dbReference type="Gene3D" id="3.40.190.10">
    <property type="entry name" value="Periplasmic binding protein-like II"/>
    <property type="match status" value="2"/>
</dbReference>
<evidence type="ECO:0000313" key="2">
    <source>
        <dbReference type="EMBL" id="MFC1851938.1"/>
    </source>
</evidence>
<dbReference type="PROSITE" id="PS51782">
    <property type="entry name" value="LYSM"/>
    <property type="match status" value="1"/>
</dbReference>
<name>A0ABV6Z0U3_UNCC1</name>
<dbReference type="SUPFAM" id="SSF53850">
    <property type="entry name" value="Periplasmic binding protein-like II"/>
    <property type="match status" value="1"/>
</dbReference>
<evidence type="ECO:0000259" key="1">
    <source>
        <dbReference type="PROSITE" id="PS51782"/>
    </source>
</evidence>
<feature type="domain" description="LysM" evidence="1">
    <location>
        <begin position="392"/>
        <end position="441"/>
    </location>
</feature>
<comment type="caution">
    <text evidence="2">The sequence shown here is derived from an EMBL/GenBank/DDBJ whole genome shotgun (WGS) entry which is preliminary data.</text>
</comment>
<protein>
    <submittedName>
        <fullName evidence="2">PhnD/SsuA/transferrin family substrate-binding protein</fullName>
    </submittedName>
</protein>
<dbReference type="PANTHER" id="PTHR35841:SF1">
    <property type="entry name" value="PHOSPHONATES-BINDING PERIPLASMIC PROTEIN"/>
    <property type="match status" value="1"/>
</dbReference>
<dbReference type="PANTHER" id="PTHR35841">
    <property type="entry name" value="PHOSPHONATES-BINDING PERIPLASMIC PROTEIN"/>
    <property type="match status" value="1"/>
</dbReference>
<dbReference type="Proteomes" id="UP001594351">
    <property type="component" value="Unassembled WGS sequence"/>
</dbReference>
<sequence length="476" mass="53705">MKKYRHLYFLSVSFILLQFLFGITFMSDAAASDSKVISLIMYDPDLTADDAMAAVSAAKHFANYVADKVNKEVSVKFFSRLNDFDAYIAKNPIQVAFIPVWYLVEKRSELNLEPFVILVSNGKTTRRRAVLVRKDSDHHQLEDLRGEVVSVPPMGPESIPYLSKVTFQGDIEATTFFKKIQITKDANSAVLSLLYNEVQGAIVDMLNFEVMTELNPMVGKKLHAIFVSPEEPQPAMVYVRGSISENLIQQVKQELLIMHTNPAGQQALMTFRFDGWEPCQWADFERIEQLMAKTPLVAKKQSDADLMQPRQIPPEKGIRFTRLTSSPLEEGRKLLISARIESIPTNQNLGSVNLHYSINKEQKAKVPLTRKKQGLYETTILLPEQEKTTGSESYTVQSGDSLVSIARKKLGSSTKWKFILDSNRHLIKDPNLIQVGWKLKLFKGAFSGIDVTFQVAVEDETGTIHKSQEKVVSVIQ</sequence>
<organism evidence="2 3">
    <name type="scientific">candidate division CSSED10-310 bacterium</name>
    <dbReference type="NCBI Taxonomy" id="2855610"/>
    <lineage>
        <taxon>Bacteria</taxon>
        <taxon>Bacteria division CSSED10-310</taxon>
    </lineage>
</organism>
<dbReference type="EMBL" id="JBHPBY010000244">
    <property type="protein sequence ID" value="MFC1851938.1"/>
    <property type="molecule type" value="Genomic_DNA"/>
</dbReference>
<dbReference type="Gene3D" id="3.10.350.10">
    <property type="entry name" value="LysM domain"/>
    <property type="match status" value="1"/>
</dbReference>
<dbReference type="Pfam" id="PF01476">
    <property type="entry name" value="LysM"/>
    <property type="match status" value="1"/>
</dbReference>
<dbReference type="SUPFAM" id="SSF54106">
    <property type="entry name" value="LysM domain"/>
    <property type="match status" value="1"/>
</dbReference>
<reference evidence="2 3" key="1">
    <citation type="submission" date="2024-09" db="EMBL/GenBank/DDBJ databases">
        <title>Laminarin stimulates single cell rates of sulfate reduction while oxygen inhibits transcriptomic activity in coastal marine sediment.</title>
        <authorList>
            <person name="Lindsay M."/>
            <person name="Orcutt B."/>
            <person name="Emerson D."/>
            <person name="Stepanauskas R."/>
            <person name="D'Angelo T."/>
        </authorList>
    </citation>
    <scope>NUCLEOTIDE SEQUENCE [LARGE SCALE GENOMIC DNA]</scope>
    <source>
        <strain evidence="2">SAG AM-311-K15</strain>
    </source>
</reference>
<dbReference type="InterPro" id="IPR018392">
    <property type="entry name" value="LysM"/>
</dbReference>
<gene>
    <name evidence="2" type="ORF">ACFL27_17230</name>
</gene>
<keyword evidence="3" id="KW-1185">Reference proteome</keyword>
<proteinExistence type="predicted"/>
<evidence type="ECO:0000313" key="3">
    <source>
        <dbReference type="Proteomes" id="UP001594351"/>
    </source>
</evidence>
<dbReference type="Pfam" id="PF12974">
    <property type="entry name" value="Phosphonate-bd"/>
    <property type="match status" value="1"/>
</dbReference>